<protein>
    <submittedName>
        <fullName evidence="1">Uncharacterized protein</fullName>
    </submittedName>
</protein>
<keyword evidence="2" id="KW-1185">Reference proteome</keyword>
<organism evidence="1 2">
    <name type="scientific">Leucogyrophana mollusca</name>
    <dbReference type="NCBI Taxonomy" id="85980"/>
    <lineage>
        <taxon>Eukaryota</taxon>
        <taxon>Fungi</taxon>
        <taxon>Dikarya</taxon>
        <taxon>Basidiomycota</taxon>
        <taxon>Agaricomycotina</taxon>
        <taxon>Agaricomycetes</taxon>
        <taxon>Agaricomycetidae</taxon>
        <taxon>Boletales</taxon>
        <taxon>Boletales incertae sedis</taxon>
        <taxon>Leucogyrophana</taxon>
    </lineage>
</organism>
<comment type="caution">
    <text evidence="1">The sequence shown here is derived from an EMBL/GenBank/DDBJ whole genome shotgun (WGS) entry which is preliminary data.</text>
</comment>
<accession>A0ACB8BDE5</accession>
<gene>
    <name evidence="1" type="ORF">BV22DRAFT_592589</name>
</gene>
<evidence type="ECO:0000313" key="2">
    <source>
        <dbReference type="Proteomes" id="UP000790709"/>
    </source>
</evidence>
<dbReference type="EMBL" id="MU266456">
    <property type="protein sequence ID" value="KAH7923299.1"/>
    <property type="molecule type" value="Genomic_DNA"/>
</dbReference>
<dbReference type="Proteomes" id="UP000790709">
    <property type="component" value="Unassembled WGS sequence"/>
</dbReference>
<evidence type="ECO:0000313" key="1">
    <source>
        <dbReference type="EMBL" id="KAH7923299.1"/>
    </source>
</evidence>
<sequence length="132" mass="15050">MFFKTIIIGFLFAASLSIADEGCHLVAPAYDYDLVVYSKPGCPSDAQAQHWSWPVDKDCKKSKCFDFAKGYHKLNDRMRSFMFVARDQRQTLRFYRDYSCGGPEHTLPPGTTYGHSVSRDLWGTSSFKVCLN</sequence>
<name>A0ACB8BDE5_9AGAM</name>
<proteinExistence type="predicted"/>
<reference evidence="1" key="1">
    <citation type="journal article" date="2021" name="New Phytol.">
        <title>Evolutionary innovations through gain and loss of genes in the ectomycorrhizal Boletales.</title>
        <authorList>
            <person name="Wu G."/>
            <person name="Miyauchi S."/>
            <person name="Morin E."/>
            <person name="Kuo A."/>
            <person name="Drula E."/>
            <person name="Varga T."/>
            <person name="Kohler A."/>
            <person name="Feng B."/>
            <person name="Cao Y."/>
            <person name="Lipzen A."/>
            <person name="Daum C."/>
            <person name="Hundley H."/>
            <person name="Pangilinan J."/>
            <person name="Johnson J."/>
            <person name="Barry K."/>
            <person name="LaButti K."/>
            <person name="Ng V."/>
            <person name="Ahrendt S."/>
            <person name="Min B."/>
            <person name="Choi I.G."/>
            <person name="Park H."/>
            <person name="Plett J.M."/>
            <person name="Magnuson J."/>
            <person name="Spatafora J.W."/>
            <person name="Nagy L.G."/>
            <person name="Henrissat B."/>
            <person name="Grigoriev I.V."/>
            <person name="Yang Z.L."/>
            <person name="Xu J."/>
            <person name="Martin F.M."/>
        </authorList>
    </citation>
    <scope>NUCLEOTIDE SEQUENCE</scope>
    <source>
        <strain evidence="1">KUC20120723A-06</strain>
    </source>
</reference>